<dbReference type="GO" id="GO:0070566">
    <property type="term" value="F:adenylyltransferase activity"/>
    <property type="evidence" value="ECO:0007669"/>
    <property type="project" value="InterPro"/>
</dbReference>
<keyword evidence="4" id="KW-0067">ATP-binding</keyword>
<evidence type="ECO:0000313" key="8">
    <source>
        <dbReference type="Proteomes" id="UP000448943"/>
    </source>
</evidence>
<evidence type="ECO:0000256" key="2">
    <source>
        <dbReference type="ARBA" id="ARBA00023251"/>
    </source>
</evidence>
<comment type="caution">
    <text evidence="7">The sequence shown here is derived from an EMBL/GenBank/DDBJ whole genome shotgun (WGS) entry which is preliminary data.</text>
</comment>
<feature type="domain" description="Polymerase nucleotidyl transferase" evidence="5">
    <location>
        <begin position="14"/>
        <end position="81"/>
    </location>
</feature>
<evidence type="ECO:0000256" key="4">
    <source>
        <dbReference type="PIRNR" id="PIRNR000819"/>
    </source>
</evidence>
<evidence type="ECO:0000259" key="6">
    <source>
        <dbReference type="Pfam" id="PF13427"/>
    </source>
</evidence>
<dbReference type="InterPro" id="IPR024172">
    <property type="entry name" value="AadA/Aad9"/>
</dbReference>
<keyword evidence="1 4" id="KW-0808">Transferase</keyword>
<dbReference type="Gene3D" id="3.30.460.10">
    <property type="entry name" value="Beta Polymerase, domain 2"/>
    <property type="match status" value="1"/>
</dbReference>
<dbReference type="InterPro" id="IPR043519">
    <property type="entry name" value="NT_sf"/>
</dbReference>
<dbReference type="InterPro" id="IPR025184">
    <property type="entry name" value="AadA_C"/>
</dbReference>
<keyword evidence="4" id="KW-0548">Nucleotidyltransferase</keyword>
<comment type="catalytic activity">
    <reaction evidence="3 4">
        <text>spectinomycin + ATP = 9-O-adenylylspectinomycin + diphosphate</text>
        <dbReference type="Rhea" id="RHEA:63228"/>
        <dbReference type="ChEBI" id="CHEBI:30616"/>
        <dbReference type="ChEBI" id="CHEBI:33019"/>
        <dbReference type="ChEBI" id="CHEBI:146260"/>
        <dbReference type="ChEBI" id="CHEBI:146261"/>
    </reaction>
</comment>
<protein>
    <recommendedName>
        <fullName evidence="4">Spectinomycin 9-adenylyltransferase</fullName>
    </recommendedName>
</protein>
<dbReference type="Proteomes" id="UP000448943">
    <property type="component" value="Unassembled WGS sequence"/>
</dbReference>
<dbReference type="GO" id="GO:0005524">
    <property type="term" value="F:ATP binding"/>
    <property type="evidence" value="ECO:0007669"/>
    <property type="project" value="UniProtKB-KW"/>
</dbReference>
<dbReference type="GO" id="GO:0046677">
    <property type="term" value="P:response to antibiotic"/>
    <property type="evidence" value="ECO:0007669"/>
    <property type="project" value="UniProtKB-KW"/>
</dbReference>
<evidence type="ECO:0000256" key="1">
    <source>
        <dbReference type="ARBA" id="ARBA00022679"/>
    </source>
</evidence>
<evidence type="ECO:0000313" key="7">
    <source>
        <dbReference type="EMBL" id="NBI27942.1"/>
    </source>
</evidence>
<evidence type="ECO:0000259" key="5">
    <source>
        <dbReference type="Pfam" id="PF01909"/>
    </source>
</evidence>
<keyword evidence="2 4" id="KW-0046">Antibiotic resistance</keyword>
<keyword evidence="8" id="KW-1185">Reference proteome</keyword>
<organism evidence="7 8">
    <name type="scientific">Chengkuizengella marina</name>
    <dbReference type="NCBI Taxonomy" id="2507566"/>
    <lineage>
        <taxon>Bacteria</taxon>
        <taxon>Bacillati</taxon>
        <taxon>Bacillota</taxon>
        <taxon>Bacilli</taxon>
        <taxon>Bacillales</taxon>
        <taxon>Paenibacillaceae</taxon>
        <taxon>Chengkuizengella</taxon>
    </lineage>
</organism>
<keyword evidence="4" id="KW-0547">Nucleotide-binding</keyword>
<proteinExistence type="predicted"/>
<reference evidence="7 8" key="1">
    <citation type="submission" date="2019-01" db="EMBL/GenBank/DDBJ databases">
        <title>Chengkuizengella sp. nov., isolated from deep-sea sediment of East Pacific Ocean.</title>
        <authorList>
            <person name="Yang J."/>
            <person name="Lai Q."/>
            <person name="Shao Z."/>
        </authorList>
    </citation>
    <scope>NUCLEOTIDE SEQUENCE [LARGE SCALE GENOMIC DNA]</scope>
    <source>
        <strain evidence="7 8">YPA3-1-1</strain>
    </source>
</reference>
<dbReference type="EMBL" id="SIJB01000007">
    <property type="protein sequence ID" value="NBI27942.1"/>
    <property type="molecule type" value="Genomic_DNA"/>
</dbReference>
<sequence length="254" mass="29729">MIMDPFKILNKIIERYKNILDENLVGIYLHGSLAMDCYNSSSDIDFLVVVNKPIPLKTKKELINAIINLKNVPPKGIEMSIILEEYAQKIVHPTPFELHYSNFHRDRYLSDHNYICGDSEDPDLAAQLNIVVHRGICLYGKEIEEVFNEVPREVYINSIYYDVRNAKSEILEDPVYIILNLCRVLYYLKENVISSKLEGGEWGKKNLSKQYRKIVEDALKVYKDDLSDYDFNYQMLNEFADYMLIEIHEMIGRT</sequence>
<feature type="domain" description="Adenylyltransferase AadA C-terminal" evidence="6">
    <location>
        <begin position="145"/>
        <end position="244"/>
    </location>
</feature>
<dbReference type="CDD" id="cd05403">
    <property type="entry name" value="NT_KNTase_like"/>
    <property type="match status" value="1"/>
</dbReference>
<dbReference type="AlphaFoldDB" id="A0A6N9PYQ5"/>
<evidence type="ECO:0000256" key="3">
    <source>
        <dbReference type="ARBA" id="ARBA00047831"/>
    </source>
</evidence>
<dbReference type="Pfam" id="PF13427">
    <property type="entry name" value="AadA_C"/>
    <property type="match status" value="1"/>
</dbReference>
<dbReference type="PIRSF" id="PIRSF000819">
    <property type="entry name" value="Streptomycin_3-adenylyltransf"/>
    <property type="match status" value="1"/>
</dbReference>
<name>A0A6N9PYQ5_9BACL</name>
<dbReference type="Pfam" id="PF01909">
    <property type="entry name" value="NTP_transf_2"/>
    <property type="match status" value="1"/>
</dbReference>
<accession>A0A6N9PYQ5</accession>
<gene>
    <name evidence="7" type="ORF">ERL59_03075</name>
</gene>
<dbReference type="InterPro" id="IPR002934">
    <property type="entry name" value="Polymerase_NTP_transf_dom"/>
</dbReference>
<dbReference type="SUPFAM" id="SSF81301">
    <property type="entry name" value="Nucleotidyltransferase"/>
    <property type="match status" value="1"/>
</dbReference>